<dbReference type="SUPFAM" id="SSF51658">
    <property type="entry name" value="Xylose isomerase-like"/>
    <property type="match status" value="1"/>
</dbReference>
<name>A0A9W6R7I4_9PSEU</name>
<gene>
    <name evidence="2" type="ORF">Atai01_71180</name>
</gene>
<accession>A0A9W6R7I4</accession>
<feature type="domain" description="Xylose isomerase-like TIM barrel" evidence="1">
    <location>
        <begin position="26"/>
        <end position="259"/>
    </location>
</feature>
<dbReference type="InterPro" id="IPR013022">
    <property type="entry name" value="Xyl_isomerase-like_TIM-brl"/>
</dbReference>
<organism evidence="2 3">
    <name type="scientific">Amycolatopsis taiwanensis</name>
    <dbReference type="NCBI Taxonomy" id="342230"/>
    <lineage>
        <taxon>Bacteria</taxon>
        <taxon>Bacillati</taxon>
        <taxon>Actinomycetota</taxon>
        <taxon>Actinomycetes</taxon>
        <taxon>Pseudonocardiales</taxon>
        <taxon>Pseudonocardiaceae</taxon>
        <taxon>Amycolatopsis</taxon>
    </lineage>
</organism>
<dbReference type="PANTHER" id="PTHR12110:SF52">
    <property type="entry name" value="XYLOSE ISOMERASE"/>
    <property type="match status" value="1"/>
</dbReference>
<dbReference type="RefSeq" id="WP_285489664.1">
    <property type="nucleotide sequence ID" value="NZ_BSTI01000023.1"/>
</dbReference>
<dbReference type="PANTHER" id="PTHR12110">
    <property type="entry name" value="HYDROXYPYRUVATE ISOMERASE"/>
    <property type="match status" value="1"/>
</dbReference>
<keyword evidence="3" id="KW-1185">Reference proteome</keyword>
<dbReference type="AlphaFoldDB" id="A0A9W6R7I4"/>
<dbReference type="Pfam" id="PF01261">
    <property type="entry name" value="AP_endonuc_2"/>
    <property type="match status" value="1"/>
</dbReference>
<dbReference type="Gene3D" id="3.20.20.150">
    <property type="entry name" value="Divalent-metal-dependent TIM barrel enzymes"/>
    <property type="match status" value="1"/>
</dbReference>
<evidence type="ECO:0000313" key="2">
    <source>
        <dbReference type="EMBL" id="GLY70499.1"/>
    </source>
</evidence>
<comment type="caution">
    <text evidence="2">The sequence shown here is derived from an EMBL/GenBank/DDBJ whole genome shotgun (WGS) entry which is preliminary data.</text>
</comment>
<evidence type="ECO:0000313" key="3">
    <source>
        <dbReference type="Proteomes" id="UP001165136"/>
    </source>
</evidence>
<dbReference type="InterPro" id="IPR050312">
    <property type="entry name" value="IolE/XylAMocC-like"/>
</dbReference>
<reference evidence="2" key="1">
    <citation type="submission" date="2023-03" db="EMBL/GenBank/DDBJ databases">
        <title>Amycolatopsis taiwanensis NBRC 103393.</title>
        <authorList>
            <person name="Ichikawa N."/>
            <person name="Sato H."/>
            <person name="Tonouchi N."/>
        </authorList>
    </citation>
    <scope>NUCLEOTIDE SEQUENCE</scope>
    <source>
        <strain evidence="2">NBRC 103393</strain>
    </source>
</reference>
<protein>
    <recommendedName>
        <fullName evidence="1">Xylose isomerase-like TIM barrel domain-containing protein</fullName>
    </recommendedName>
</protein>
<sequence>MQATSVNPMAALAMPLPDEFTMYQRIGATSIGLYYPKGSQLGWTAVIALAADRGLRVEYLCLGIMSIVDSEAYRADVDGLIDAVRAAADLGAHTVYCTSGRSGRLPWRVAAQYAANLLGPVAQRANELGVTLALENTMSIRSDLGFTHSLRDTAELARLAGAGLCVDLYCCWQEADLVETLRANLDLVRLVQVSDFKVGTMTMPNRWPPGDGDIPLDRLLAEVRELGYRGLIDLELLGPAIDAEGPEAALRRGLRWLAEHQG</sequence>
<proteinExistence type="predicted"/>
<evidence type="ECO:0000259" key="1">
    <source>
        <dbReference type="Pfam" id="PF01261"/>
    </source>
</evidence>
<dbReference type="InterPro" id="IPR036237">
    <property type="entry name" value="Xyl_isomerase-like_sf"/>
</dbReference>
<dbReference type="Proteomes" id="UP001165136">
    <property type="component" value="Unassembled WGS sequence"/>
</dbReference>
<dbReference type="EMBL" id="BSTI01000023">
    <property type="protein sequence ID" value="GLY70499.1"/>
    <property type="molecule type" value="Genomic_DNA"/>
</dbReference>